<evidence type="ECO:0000313" key="2">
    <source>
        <dbReference type="WBParaSite" id="MCU_002363-RC"/>
    </source>
</evidence>
<dbReference type="WBParaSite" id="MCU_002363-RC">
    <property type="protein sequence ID" value="MCU_002363-RC"/>
    <property type="gene ID" value="MCU_002363"/>
</dbReference>
<dbReference type="InterPro" id="IPR052579">
    <property type="entry name" value="Zinc_finger_SWIM"/>
</dbReference>
<name>A0A5K3ESK7_MESCO</name>
<dbReference type="AlphaFoldDB" id="A0A5K3ESK7"/>
<evidence type="ECO:0000313" key="1">
    <source>
        <dbReference type="WBParaSite" id="MCU_002363-RA"/>
    </source>
</evidence>
<dbReference type="WBParaSite" id="MCU_002363-RA">
    <property type="protein sequence ID" value="MCU_002363-RA"/>
    <property type="gene ID" value="MCU_002363"/>
</dbReference>
<protein>
    <submittedName>
        <fullName evidence="1 2">Protein FAR1-RELATED SEQUENCE</fullName>
    </submittedName>
</protein>
<dbReference type="PANTHER" id="PTHR31569">
    <property type="entry name" value="SWIM-TYPE DOMAIN-CONTAINING PROTEIN"/>
    <property type="match status" value="1"/>
</dbReference>
<proteinExistence type="predicted"/>
<sequence length="534" mass="60960">MVSKNSTKSPTLLRALLSCKSANSQSHVNEESPQSPSSVECECVQQSFDSLIRTHQFRSYSEFKSKLPDFFSLNHVKYKVVRCTPLPSDSFHKTSLVYRYMKYVCCSPNCASYFVLSKKQDKLWISQFNMIHSHPLLPANYTVMADLSDEFSKHFTQREFKSYAAAMKALDSFEEATGLSFVTGNSQKLKDSDELSSSLIYKRLLLICVFYESRYTKTFKTGCRASITFVSSNGVLKILSFNMKHNHLCGTGLTMSWRRRRYFDRSTLSYYESNNKYIGSDSRNNYQGDVTDSENFIMGPLITLDSGLLSVFNNSPILSFDRLCSCLKKFNEVTGSIYVYSHGVRLQPSDKKLAKVVYKNVAFVCVRGGSDKISCKAKSTRTNCPSRLSFHYMNDHFALRQFNLVHNHETSTEFSIINPAVKKLNNRQMGFFSVLLDLKIPSQVILLCMKKKFGVSLHLAEIVKLRKKRRTTAGSPKGAEYIEDEFMCQSSDAEEETCTVDDVPNKYDGREMLNKSNLCTRRNFNQAGNFTENY</sequence>
<accession>A0A5K3ESK7</accession>
<dbReference type="PANTHER" id="PTHR31569:SF4">
    <property type="entry name" value="SWIM-TYPE DOMAIN-CONTAINING PROTEIN"/>
    <property type="match status" value="1"/>
</dbReference>
<reference evidence="1 2" key="1">
    <citation type="submission" date="2019-11" db="UniProtKB">
        <authorList>
            <consortium name="WormBaseParasite"/>
        </authorList>
    </citation>
    <scope>IDENTIFICATION</scope>
</reference>
<organism evidence="2">
    <name type="scientific">Mesocestoides corti</name>
    <name type="common">Flatworm</name>
    <dbReference type="NCBI Taxonomy" id="53468"/>
    <lineage>
        <taxon>Eukaryota</taxon>
        <taxon>Metazoa</taxon>
        <taxon>Spiralia</taxon>
        <taxon>Lophotrochozoa</taxon>
        <taxon>Platyhelminthes</taxon>
        <taxon>Cestoda</taxon>
        <taxon>Eucestoda</taxon>
        <taxon>Cyclophyllidea</taxon>
        <taxon>Mesocestoididae</taxon>
        <taxon>Mesocestoides</taxon>
    </lineage>
</organism>